<proteinExistence type="predicted"/>
<feature type="domain" description="PAC" evidence="10">
    <location>
        <begin position="102"/>
        <end position="154"/>
    </location>
</feature>
<comment type="caution">
    <text evidence="11">The sequence shown here is derived from an EMBL/GenBank/DDBJ whole genome shotgun (WGS) entry which is preliminary data.</text>
</comment>
<dbReference type="eggNOG" id="COG4585">
    <property type="taxonomic scope" value="Bacteria"/>
</dbReference>
<feature type="domain" description="PAC" evidence="10">
    <location>
        <begin position="242"/>
        <end position="294"/>
    </location>
</feature>
<name>B4D6Y0_9BACT</name>
<dbReference type="GO" id="GO:0016020">
    <property type="term" value="C:membrane"/>
    <property type="evidence" value="ECO:0007669"/>
    <property type="project" value="InterPro"/>
</dbReference>
<dbReference type="EMBL" id="ABVL01000016">
    <property type="protein sequence ID" value="EDY17931.1"/>
    <property type="molecule type" value="Genomic_DNA"/>
</dbReference>
<dbReference type="GO" id="GO:0006355">
    <property type="term" value="P:regulation of DNA-templated transcription"/>
    <property type="evidence" value="ECO:0007669"/>
    <property type="project" value="InterPro"/>
</dbReference>
<organism evidence="11 12">
    <name type="scientific">Chthoniobacter flavus Ellin428</name>
    <dbReference type="NCBI Taxonomy" id="497964"/>
    <lineage>
        <taxon>Bacteria</taxon>
        <taxon>Pseudomonadati</taxon>
        <taxon>Verrucomicrobiota</taxon>
        <taxon>Spartobacteria</taxon>
        <taxon>Chthoniobacterales</taxon>
        <taxon>Chthoniobacteraceae</taxon>
        <taxon>Chthoniobacter</taxon>
    </lineage>
</organism>
<protein>
    <recommendedName>
        <fullName evidence="2">histidine kinase</fullName>
        <ecNumber evidence="2">2.7.13.3</ecNumber>
    </recommendedName>
</protein>
<evidence type="ECO:0000256" key="3">
    <source>
        <dbReference type="ARBA" id="ARBA00022553"/>
    </source>
</evidence>
<dbReference type="InParanoid" id="B4D6Y0"/>
<sequence>MDSGADDLSLTRVAGVRPRERGSVPVNSENELLRHLADLSPIGIIHTDRKGRFAHVNARWCQMTGYTPDWAIGREWEEVVHPEDVEGVRETWARMNEYGVPFSQEFRYMHADGRAIWVCSEAMELRDGQGRLNGYLATATEITEVRRMREEVQRCSAELEARVRERLIEWEKMAMIVAASADAIISCDMNGRIVSWNLAAERIFGYIAEQMMGETTMAITPEDRREEAEAIQHRVRKGERIDHFETLRLARNGELIDVAMSIFPLQDASGVVTGTSAVIRDIREQKAAERRLRQLSGQLLRVQDEERRRLARELHDSTAQTLAALSVNLSLLSQHGDQLTLEKRASLLNDSLTLADGVGRALRTHAYLLHPPLLEECGLPAALRWLAEGFSKRSGITVDLDLPPNLGRFDSERELTLFRVVQESLANVHRHTKSPSAQIKLQQQFDEITIEVRDEGGGEAAPNEEQPGVGIGGMRERLAQVGGSLSICLQPTGSVVRARLPIL</sequence>
<dbReference type="NCBIfam" id="TIGR00229">
    <property type="entry name" value="sensory_box"/>
    <property type="match status" value="2"/>
</dbReference>
<evidence type="ECO:0000313" key="11">
    <source>
        <dbReference type="EMBL" id="EDY17931.1"/>
    </source>
</evidence>
<dbReference type="SUPFAM" id="SSF55785">
    <property type="entry name" value="PYP-like sensor domain (PAS domain)"/>
    <property type="match status" value="2"/>
</dbReference>
<keyword evidence="4" id="KW-0808">Transferase</keyword>
<dbReference type="SMART" id="SM00086">
    <property type="entry name" value="PAC"/>
    <property type="match status" value="2"/>
</dbReference>
<feature type="domain" description="PAS" evidence="9">
    <location>
        <begin position="169"/>
        <end position="238"/>
    </location>
</feature>
<dbReference type="AlphaFoldDB" id="B4D6Y0"/>
<evidence type="ECO:0000313" key="12">
    <source>
        <dbReference type="Proteomes" id="UP000005824"/>
    </source>
</evidence>
<reference evidence="11 12" key="1">
    <citation type="journal article" date="2011" name="J. Bacteriol.">
        <title>Genome sequence of Chthoniobacter flavus Ellin428, an aerobic heterotrophic soil bacterium.</title>
        <authorList>
            <person name="Kant R."/>
            <person name="van Passel M.W."/>
            <person name="Palva A."/>
            <person name="Lucas S."/>
            <person name="Lapidus A."/>
            <person name="Glavina Del Rio T."/>
            <person name="Dalin E."/>
            <person name="Tice H."/>
            <person name="Bruce D."/>
            <person name="Goodwin L."/>
            <person name="Pitluck S."/>
            <person name="Larimer F.W."/>
            <person name="Land M.L."/>
            <person name="Hauser L."/>
            <person name="Sangwan P."/>
            <person name="de Vos W.M."/>
            <person name="Janssen P.H."/>
            <person name="Smidt H."/>
        </authorList>
    </citation>
    <scope>NUCLEOTIDE SEQUENCE [LARGE SCALE GENOMIC DNA]</scope>
    <source>
        <strain evidence="11 12">Ellin428</strain>
    </source>
</reference>
<dbReference type="InterPro" id="IPR050482">
    <property type="entry name" value="Sensor_HK_TwoCompSys"/>
</dbReference>
<evidence type="ECO:0000256" key="1">
    <source>
        <dbReference type="ARBA" id="ARBA00000085"/>
    </source>
</evidence>
<dbReference type="SUPFAM" id="SSF55874">
    <property type="entry name" value="ATPase domain of HSP90 chaperone/DNA topoisomerase II/histidine kinase"/>
    <property type="match status" value="1"/>
</dbReference>
<keyword evidence="12" id="KW-1185">Reference proteome</keyword>
<keyword evidence="6 11" id="KW-0418">Kinase</keyword>
<dbReference type="InterPro" id="IPR035965">
    <property type="entry name" value="PAS-like_dom_sf"/>
</dbReference>
<evidence type="ECO:0000259" key="10">
    <source>
        <dbReference type="PROSITE" id="PS50113"/>
    </source>
</evidence>
<evidence type="ECO:0000256" key="7">
    <source>
        <dbReference type="ARBA" id="ARBA00022840"/>
    </source>
</evidence>
<dbReference type="Proteomes" id="UP000005824">
    <property type="component" value="Unassembled WGS sequence"/>
</dbReference>
<dbReference type="Pfam" id="PF08447">
    <property type="entry name" value="PAS_3"/>
    <property type="match status" value="1"/>
</dbReference>
<accession>B4D6Y0</accession>
<dbReference type="GO" id="GO:0005524">
    <property type="term" value="F:ATP binding"/>
    <property type="evidence" value="ECO:0007669"/>
    <property type="project" value="UniProtKB-KW"/>
</dbReference>
<dbReference type="Pfam" id="PF02518">
    <property type="entry name" value="HATPase_c"/>
    <property type="match status" value="1"/>
</dbReference>
<evidence type="ECO:0000256" key="8">
    <source>
        <dbReference type="ARBA" id="ARBA00023012"/>
    </source>
</evidence>
<dbReference type="Gene3D" id="3.30.450.20">
    <property type="entry name" value="PAS domain"/>
    <property type="match status" value="2"/>
</dbReference>
<dbReference type="STRING" id="497964.CfE428DRAFT_4670"/>
<dbReference type="EC" id="2.7.13.3" evidence="2"/>
<dbReference type="PROSITE" id="PS50113">
    <property type="entry name" value="PAC"/>
    <property type="match status" value="2"/>
</dbReference>
<gene>
    <name evidence="11" type="ORF">CfE428DRAFT_4670</name>
</gene>
<comment type="catalytic activity">
    <reaction evidence="1">
        <text>ATP + protein L-histidine = ADP + protein N-phospho-L-histidine.</text>
        <dbReference type="EC" id="2.7.13.3"/>
    </reaction>
</comment>
<dbReference type="InterPro" id="IPR000700">
    <property type="entry name" value="PAS-assoc_C"/>
</dbReference>
<evidence type="ECO:0000256" key="6">
    <source>
        <dbReference type="ARBA" id="ARBA00022777"/>
    </source>
</evidence>
<feature type="domain" description="PAS" evidence="9">
    <location>
        <begin position="29"/>
        <end position="99"/>
    </location>
</feature>
<dbReference type="Gene3D" id="1.20.5.1930">
    <property type="match status" value="1"/>
</dbReference>
<dbReference type="InterPro" id="IPR003594">
    <property type="entry name" value="HATPase_dom"/>
</dbReference>
<dbReference type="PANTHER" id="PTHR24421:SF10">
    <property type="entry name" value="NITRATE_NITRITE SENSOR PROTEIN NARQ"/>
    <property type="match status" value="1"/>
</dbReference>
<dbReference type="InterPro" id="IPR000014">
    <property type="entry name" value="PAS"/>
</dbReference>
<dbReference type="InterPro" id="IPR013767">
    <property type="entry name" value="PAS_fold"/>
</dbReference>
<evidence type="ECO:0000256" key="4">
    <source>
        <dbReference type="ARBA" id="ARBA00022679"/>
    </source>
</evidence>
<dbReference type="InterPro" id="IPR013655">
    <property type="entry name" value="PAS_fold_3"/>
</dbReference>
<dbReference type="CDD" id="cd16917">
    <property type="entry name" value="HATPase_UhpB-NarQ-NarX-like"/>
    <property type="match status" value="1"/>
</dbReference>
<dbReference type="PROSITE" id="PS50112">
    <property type="entry name" value="PAS"/>
    <property type="match status" value="2"/>
</dbReference>
<dbReference type="InterPro" id="IPR001610">
    <property type="entry name" value="PAC"/>
</dbReference>
<dbReference type="SMART" id="SM00091">
    <property type="entry name" value="PAS"/>
    <property type="match status" value="2"/>
</dbReference>
<evidence type="ECO:0000256" key="5">
    <source>
        <dbReference type="ARBA" id="ARBA00022741"/>
    </source>
</evidence>
<dbReference type="Pfam" id="PF00989">
    <property type="entry name" value="PAS"/>
    <property type="match status" value="1"/>
</dbReference>
<dbReference type="GO" id="GO:0000155">
    <property type="term" value="F:phosphorelay sensor kinase activity"/>
    <property type="evidence" value="ECO:0007669"/>
    <property type="project" value="InterPro"/>
</dbReference>
<dbReference type="CDD" id="cd00130">
    <property type="entry name" value="PAS"/>
    <property type="match status" value="2"/>
</dbReference>
<keyword evidence="7" id="KW-0067">ATP-binding</keyword>
<keyword evidence="5" id="KW-0547">Nucleotide-binding</keyword>
<keyword evidence="3" id="KW-0597">Phosphoprotein</keyword>
<evidence type="ECO:0000256" key="2">
    <source>
        <dbReference type="ARBA" id="ARBA00012438"/>
    </source>
</evidence>
<evidence type="ECO:0000259" key="9">
    <source>
        <dbReference type="PROSITE" id="PS50112"/>
    </source>
</evidence>
<dbReference type="GO" id="GO:0046983">
    <property type="term" value="F:protein dimerization activity"/>
    <property type="evidence" value="ECO:0007669"/>
    <property type="project" value="InterPro"/>
</dbReference>
<dbReference type="PANTHER" id="PTHR24421">
    <property type="entry name" value="NITRATE/NITRITE SENSOR PROTEIN NARX-RELATED"/>
    <property type="match status" value="1"/>
</dbReference>
<dbReference type="Pfam" id="PF07730">
    <property type="entry name" value="HisKA_3"/>
    <property type="match status" value="1"/>
</dbReference>
<dbReference type="InterPro" id="IPR011712">
    <property type="entry name" value="Sig_transdc_His_kin_sub3_dim/P"/>
</dbReference>
<dbReference type="eggNOG" id="COG2202">
    <property type="taxonomic scope" value="Bacteria"/>
</dbReference>
<keyword evidence="8" id="KW-0902">Two-component regulatory system</keyword>
<dbReference type="Gene3D" id="3.30.565.10">
    <property type="entry name" value="Histidine kinase-like ATPase, C-terminal domain"/>
    <property type="match status" value="1"/>
</dbReference>
<dbReference type="InterPro" id="IPR036890">
    <property type="entry name" value="HATPase_C_sf"/>
</dbReference>